<dbReference type="EMBL" id="FOUF01000034">
    <property type="protein sequence ID" value="SFM79681.1"/>
    <property type="molecule type" value="Genomic_DNA"/>
</dbReference>
<dbReference type="STRING" id="52442.SAMN05421880_13430"/>
<keyword evidence="2" id="KW-1185">Reference proteome</keyword>
<accession>A0A1I4TSN9</accession>
<dbReference type="Pfam" id="PF05787">
    <property type="entry name" value="PhoX"/>
    <property type="match status" value="1"/>
</dbReference>
<dbReference type="AlphaFoldDB" id="A0A1I4TSN9"/>
<proteinExistence type="predicted"/>
<dbReference type="Gene3D" id="2.130.10.10">
    <property type="entry name" value="YVTN repeat-like/Quinoprotein amine dehydrogenase"/>
    <property type="match status" value="1"/>
</dbReference>
<dbReference type="Proteomes" id="UP000199561">
    <property type="component" value="Unassembled WGS sequence"/>
</dbReference>
<dbReference type="InterPro" id="IPR015943">
    <property type="entry name" value="WD40/YVTN_repeat-like_dom_sf"/>
</dbReference>
<dbReference type="PANTHER" id="PTHR35399:SF2">
    <property type="entry name" value="DUF839 DOMAIN-CONTAINING PROTEIN"/>
    <property type="match status" value="1"/>
</dbReference>
<protein>
    <submittedName>
        <fullName evidence="1">WD40-like Beta Propeller Repeat</fullName>
    </submittedName>
</protein>
<name>A0A1I4TSN9_9PROT</name>
<dbReference type="InterPro" id="IPR006311">
    <property type="entry name" value="TAT_signal"/>
</dbReference>
<dbReference type="RefSeq" id="WP_090671811.1">
    <property type="nucleotide sequence ID" value="NZ_FOUF01000034.1"/>
</dbReference>
<evidence type="ECO:0000313" key="2">
    <source>
        <dbReference type="Proteomes" id="UP000199561"/>
    </source>
</evidence>
<dbReference type="SUPFAM" id="SSF63829">
    <property type="entry name" value="Calcium-dependent phosphotriesterase"/>
    <property type="match status" value="1"/>
</dbReference>
<sequence length="389" mass="43044">MNDHPIDFQRRKLLRYGCLGLGAMLTHSLFLFTPRPAHASNLAAVGPLQAPDANGVRLPKGFTSRIVARSGQNLFGYRWHAAPDGGATFTTDEGGWIYVSNSEMKNRRGGVGALRFDRNGTLIDAYSILKKTNLNCAGGPTPWQTWLSCEEIKRGSVWECDPFGQKPAQVRHALGRFKHEAVAVDTENKQLYLTEDEPDGCLYRYTPHTLTAAGHPDLEAGFLEVAEIQDDGTLRWHRLADPQATSLPTRKQIKQSSRFNGGEGIWFHQGTIYFTTKGDDRVWAYDTHQNHLKIIYEAARHATPILTGVDNIVANAAGELLVAEDNGDMQIVILSDNTIKPLLQLVGHNRSEVTGPAFSPDGSRLYFSSQRGKTGRHHNGMTFEITGPL</sequence>
<organism evidence="1 2">
    <name type="scientific">Nitrosomonas nitrosa</name>
    <dbReference type="NCBI Taxonomy" id="52442"/>
    <lineage>
        <taxon>Bacteria</taxon>
        <taxon>Pseudomonadati</taxon>
        <taxon>Pseudomonadota</taxon>
        <taxon>Betaproteobacteria</taxon>
        <taxon>Nitrosomonadales</taxon>
        <taxon>Nitrosomonadaceae</taxon>
        <taxon>Nitrosomonas</taxon>
    </lineage>
</organism>
<dbReference type="PANTHER" id="PTHR35399">
    <property type="entry name" value="SLR8030 PROTEIN"/>
    <property type="match status" value="1"/>
</dbReference>
<reference evidence="1 2" key="1">
    <citation type="submission" date="2016-10" db="EMBL/GenBank/DDBJ databases">
        <authorList>
            <person name="de Groot N.N."/>
        </authorList>
    </citation>
    <scope>NUCLEOTIDE SEQUENCE [LARGE SCALE GENOMIC DNA]</scope>
    <source>
        <strain evidence="1 2">Nm146</strain>
    </source>
</reference>
<gene>
    <name evidence="1" type="ORF">SAMN05421880_13430</name>
</gene>
<dbReference type="InterPro" id="IPR008557">
    <property type="entry name" value="PhoX"/>
</dbReference>
<dbReference type="PROSITE" id="PS51318">
    <property type="entry name" value="TAT"/>
    <property type="match status" value="1"/>
</dbReference>
<evidence type="ECO:0000313" key="1">
    <source>
        <dbReference type="EMBL" id="SFM79681.1"/>
    </source>
</evidence>